<comment type="subcellular location">
    <subcellularLocation>
        <location evidence="1">Membrane</location>
        <topology evidence="1">Multi-pass membrane protein</topology>
    </subcellularLocation>
</comment>
<dbReference type="InterPro" id="IPR023380">
    <property type="entry name" value="DsbB-like_sf"/>
</dbReference>
<keyword evidence="4 5" id="KW-0472">Membrane</keyword>
<keyword evidence="3 5" id="KW-1133">Transmembrane helix</keyword>
<dbReference type="Proteomes" id="UP000266568">
    <property type="component" value="Unassembled WGS sequence"/>
</dbReference>
<dbReference type="EMBL" id="QXDC01000003">
    <property type="protein sequence ID" value="RIA44201.1"/>
    <property type="molecule type" value="Genomic_DNA"/>
</dbReference>
<dbReference type="Gene3D" id="1.20.1550.10">
    <property type="entry name" value="DsbB-like"/>
    <property type="match status" value="1"/>
</dbReference>
<feature type="transmembrane region" description="Helical" evidence="5">
    <location>
        <begin position="128"/>
        <end position="153"/>
    </location>
</feature>
<reference evidence="6 7" key="1">
    <citation type="submission" date="2018-08" db="EMBL/GenBank/DDBJ databases">
        <title>Genomic Encyclopedia of Type Strains, Phase IV (KMG-IV): sequencing the most valuable type-strain genomes for metagenomic binning, comparative biology and taxonomic classification.</title>
        <authorList>
            <person name="Goeker M."/>
        </authorList>
    </citation>
    <scope>NUCLEOTIDE SEQUENCE [LARGE SCALE GENOMIC DNA]</scope>
    <source>
        <strain evidence="6 7">DSM 25527</strain>
    </source>
</reference>
<dbReference type="InterPro" id="IPR003752">
    <property type="entry name" value="DiS_bond_form_DsbB/BdbC"/>
</dbReference>
<dbReference type="OrthoDB" id="9808637at2"/>
<feature type="transmembrane region" description="Helical" evidence="5">
    <location>
        <begin position="67"/>
        <end position="87"/>
    </location>
</feature>
<comment type="caution">
    <text evidence="6">The sequence shown here is derived from an EMBL/GenBank/DDBJ whole genome shotgun (WGS) entry which is preliminary data.</text>
</comment>
<dbReference type="InterPro" id="IPR024199">
    <property type="entry name" value="Uncharacterised_DsbB"/>
</dbReference>
<evidence type="ECO:0000256" key="3">
    <source>
        <dbReference type="ARBA" id="ARBA00022989"/>
    </source>
</evidence>
<dbReference type="Pfam" id="PF02600">
    <property type="entry name" value="DsbB"/>
    <property type="match status" value="1"/>
</dbReference>
<evidence type="ECO:0000256" key="5">
    <source>
        <dbReference type="SAM" id="Phobius"/>
    </source>
</evidence>
<protein>
    <submittedName>
        <fullName evidence="6">Disulfide bond formation protein DsbB</fullName>
    </submittedName>
</protein>
<keyword evidence="2 5" id="KW-0812">Transmembrane</keyword>
<evidence type="ECO:0000256" key="4">
    <source>
        <dbReference type="ARBA" id="ARBA00023136"/>
    </source>
</evidence>
<keyword evidence="7" id="KW-1185">Reference proteome</keyword>
<dbReference type="GO" id="GO:0016020">
    <property type="term" value="C:membrane"/>
    <property type="evidence" value="ECO:0007669"/>
    <property type="project" value="UniProtKB-SubCell"/>
</dbReference>
<dbReference type="AlphaFoldDB" id="A0A397PEV6"/>
<proteinExistence type="predicted"/>
<dbReference type="PIRSF" id="PIRSF033913">
    <property type="entry name" value="S-S_format_DsbB"/>
    <property type="match status" value="1"/>
</dbReference>
<name>A0A397PEV6_9SPHN</name>
<dbReference type="RefSeq" id="WP_119035885.1">
    <property type="nucleotide sequence ID" value="NZ_QXDC01000003.1"/>
</dbReference>
<evidence type="ECO:0000256" key="1">
    <source>
        <dbReference type="ARBA" id="ARBA00004141"/>
    </source>
</evidence>
<feature type="transmembrane region" description="Helical" evidence="5">
    <location>
        <begin position="44"/>
        <end position="60"/>
    </location>
</feature>
<feature type="transmembrane region" description="Helical" evidence="5">
    <location>
        <begin position="12"/>
        <end position="32"/>
    </location>
</feature>
<evidence type="ECO:0000313" key="6">
    <source>
        <dbReference type="EMBL" id="RIA44201.1"/>
    </source>
</evidence>
<sequence length="161" mass="17453">MGETFLRPARWIALLLPAALVGGAWIGQLFFGLYPCEMCHWQRWPHYAAIVLALLAFAVPGRVNQRWLVGLAAVAIALSGAIGVYHAGVEYHWWAGATACTATFSGTGDDVLAQIMNAPLVRCDTAQWTLFGISLAGFNALFSLAGAGLILVLMRQRRPRI</sequence>
<gene>
    <name evidence="6" type="ORF">DFR49_2439</name>
</gene>
<dbReference type="GO" id="GO:0006457">
    <property type="term" value="P:protein folding"/>
    <property type="evidence" value="ECO:0007669"/>
    <property type="project" value="InterPro"/>
</dbReference>
<dbReference type="SUPFAM" id="SSF158442">
    <property type="entry name" value="DsbB-like"/>
    <property type="match status" value="1"/>
</dbReference>
<evidence type="ECO:0000256" key="2">
    <source>
        <dbReference type="ARBA" id="ARBA00022692"/>
    </source>
</evidence>
<evidence type="ECO:0000313" key="7">
    <source>
        <dbReference type="Proteomes" id="UP000266568"/>
    </source>
</evidence>
<accession>A0A397PEV6</accession>
<dbReference type="GO" id="GO:0015035">
    <property type="term" value="F:protein-disulfide reductase activity"/>
    <property type="evidence" value="ECO:0007669"/>
    <property type="project" value="InterPro"/>
</dbReference>
<organism evidence="6 7">
    <name type="scientific">Hephaestia caeni</name>
    <dbReference type="NCBI Taxonomy" id="645617"/>
    <lineage>
        <taxon>Bacteria</taxon>
        <taxon>Pseudomonadati</taxon>
        <taxon>Pseudomonadota</taxon>
        <taxon>Alphaproteobacteria</taxon>
        <taxon>Sphingomonadales</taxon>
        <taxon>Sphingomonadaceae</taxon>
        <taxon>Hephaestia</taxon>
    </lineage>
</organism>